<evidence type="ECO:0000256" key="1">
    <source>
        <dbReference type="SAM" id="Phobius"/>
    </source>
</evidence>
<feature type="transmembrane region" description="Helical" evidence="1">
    <location>
        <begin position="30"/>
        <end position="52"/>
    </location>
</feature>
<gene>
    <name evidence="2" type="ORF">Talka_02330</name>
</gene>
<sequence length="67" mass="7561">MIRWLEKRVLAWLPPGVQARLRGAHAANKAFVRSAFWLAMFVLAAKLVAGGWQRDGGGLPLRHLRDR</sequence>
<reference evidence="2 3" key="1">
    <citation type="submission" date="2019-07" db="EMBL/GenBank/DDBJ databases">
        <title>Tepidimonas alkaliphilus YIM 72238 draft genome.</title>
        <authorList>
            <person name="Da Costa M.S."/>
            <person name="Froufe H.J.C."/>
            <person name="Egas C."/>
            <person name="Albuquerque L."/>
        </authorList>
    </citation>
    <scope>NUCLEOTIDE SEQUENCE [LARGE SCALE GENOMIC DNA]</scope>
    <source>
        <strain evidence="2 3">YIM 72238</strain>
    </source>
</reference>
<protein>
    <submittedName>
        <fullName evidence="2">Uncharacterized protein</fullName>
    </submittedName>
</protein>
<comment type="caution">
    <text evidence="2">The sequence shown here is derived from an EMBL/GenBank/DDBJ whole genome shotgun (WGS) entry which is preliminary data.</text>
</comment>
<name>A0A554W3K9_9BURK</name>
<keyword evidence="3" id="KW-1185">Reference proteome</keyword>
<accession>A0A554W3K9</accession>
<evidence type="ECO:0000313" key="3">
    <source>
        <dbReference type="Proteomes" id="UP000315736"/>
    </source>
</evidence>
<organism evidence="2 3">
    <name type="scientific">Tepidimonas alkaliphilus</name>
    <dbReference type="NCBI Taxonomy" id="2588942"/>
    <lineage>
        <taxon>Bacteria</taxon>
        <taxon>Pseudomonadati</taxon>
        <taxon>Pseudomonadota</taxon>
        <taxon>Betaproteobacteria</taxon>
        <taxon>Burkholderiales</taxon>
        <taxon>Tepidimonas</taxon>
    </lineage>
</organism>
<keyword evidence="1" id="KW-0812">Transmembrane</keyword>
<keyword evidence="1" id="KW-0472">Membrane</keyword>
<dbReference type="EMBL" id="VJNB01000026">
    <property type="protein sequence ID" value="TSE18162.1"/>
    <property type="molecule type" value="Genomic_DNA"/>
</dbReference>
<dbReference type="Proteomes" id="UP000315736">
    <property type="component" value="Unassembled WGS sequence"/>
</dbReference>
<keyword evidence="1" id="KW-1133">Transmembrane helix</keyword>
<dbReference type="AlphaFoldDB" id="A0A554W3K9"/>
<proteinExistence type="predicted"/>
<evidence type="ECO:0000313" key="2">
    <source>
        <dbReference type="EMBL" id="TSE18162.1"/>
    </source>
</evidence>
<dbReference type="RefSeq" id="WP_143891512.1">
    <property type="nucleotide sequence ID" value="NZ_VJNB01000026.1"/>
</dbReference>